<dbReference type="SUPFAM" id="SSF52540">
    <property type="entry name" value="P-loop containing nucleoside triphosphate hydrolases"/>
    <property type="match status" value="1"/>
</dbReference>
<dbReference type="Pfam" id="PF03308">
    <property type="entry name" value="MeaB"/>
    <property type="match status" value="1"/>
</dbReference>
<evidence type="ECO:0000256" key="1">
    <source>
        <dbReference type="ARBA" id="ARBA00009625"/>
    </source>
</evidence>
<name>A0AA35T6M5_GEOBA</name>
<reference evidence="3" key="1">
    <citation type="submission" date="2023-03" db="EMBL/GenBank/DDBJ databases">
        <authorList>
            <person name="Steffen K."/>
            <person name="Cardenas P."/>
        </authorList>
    </citation>
    <scope>NUCLEOTIDE SEQUENCE</scope>
</reference>
<comment type="caution">
    <text evidence="3">The sequence shown here is derived from an EMBL/GenBank/DDBJ whole genome shotgun (WGS) entry which is preliminary data.</text>
</comment>
<proteinExistence type="inferred from homology"/>
<dbReference type="PANTHER" id="PTHR23408:SF3">
    <property type="entry name" value="METHYLMALONIC ACIDURIA TYPE A PROTEIN, MITOCHONDRIAL"/>
    <property type="match status" value="1"/>
</dbReference>
<dbReference type="Proteomes" id="UP001174909">
    <property type="component" value="Unassembled WGS sequence"/>
</dbReference>
<organism evidence="3 4">
    <name type="scientific">Geodia barretti</name>
    <name type="common">Barrett's horny sponge</name>
    <dbReference type="NCBI Taxonomy" id="519541"/>
    <lineage>
        <taxon>Eukaryota</taxon>
        <taxon>Metazoa</taxon>
        <taxon>Porifera</taxon>
        <taxon>Demospongiae</taxon>
        <taxon>Heteroscleromorpha</taxon>
        <taxon>Tetractinellida</taxon>
        <taxon>Astrophorina</taxon>
        <taxon>Geodiidae</taxon>
        <taxon>Geodia</taxon>
    </lineage>
</organism>
<feature type="compositionally biased region" description="Basic and acidic residues" evidence="2">
    <location>
        <begin position="38"/>
        <end position="49"/>
    </location>
</feature>
<dbReference type="PANTHER" id="PTHR23408">
    <property type="entry name" value="METHYLMALONYL-COA MUTASE"/>
    <property type="match status" value="1"/>
</dbReference>
<feature type="non-terminal residue" evidence="3">
    <location>
        <position position="1"/>
    </location>
</feature>
<dbReference type="Gene3D" id="3.40.50.300">
    <property type="entry name" value="P-loop containing nucleotide triphosphate hydrolases"/>
    <property type="match status" value="1"/>
</dbReference>
<feature type="compositionally biased region" description="Basic residues" evidence="2">
    <location>
        <begin position="19"/>
        <end position="35"/>
    </location>
</feature>
<accession>A0AA35T6M5</accession>
<dbReference type="InterPro" id="IPR027417">
    <property type="entry name" value="P-loop_NTPase"/>
</dbReference>
<feature type="region of interest" description="Disordered" evidence="2">
    <location>
        <begin position="1"/>
        <end position="49"/>
    </location>
</feature>
<evidence type="ECO:0000256" key="2">
    <source>
        <dbReference type="SAM" id="MobiDB-lite"/>
    </source>
</evidence>
<dbReference type="GO" id="GO:0005525">
    <property type="term" value="F:GTP binding"/>
    <property type="evidence" value="ECO:0007669"/>
    <property type="project" value="InterPro"/>
</dbReference>
<gene>
    <name evidence="3" type="ORF">GBAR_LOCUS23476</name>
</gene>
<keyword evidence="4" id="KW-1185">Reference proteome</keyword>
<dbReference type="Gene3D" id="1.10.287.130">
    <property type="match status" value="1"/>
</dbReference>
<dbReference type="EMBL" id="CASHTH010003250">
    <property type="protein sequence ID" value="CAI8042259.1"/>
    <property type="molecule type" value="Genomic_DNA"/>
</dbReference>
<dbReference type="InterPro" id="IPR005129">
    <property type="entry name" value="GTPase_ArgK"/>
</dbReference>
<evidence type="ECO:0000313" key="3">
    <source>
        <dbReference type="EMBL" id="CAI8042259.1"/>
    </source>
</evidence>
<dbReference type="GO" id="GO:0003924">
    <property type="term" value="F:GTPase activity"/>
    <property type="evidence" value="ECO:0007669"/>
    <property type="project" value="InterPro"/>
</dbReference>
<evidence type="ECO:0000313" key="4">
    <source>
        <dbReference type="Proteomes" id="UP001174909"/>
    </source>
</evidence>
<dbReference type="GO" id="GO:0005737">
    <property type="term" value="C:cytoplasm"/>
    <property type="evidence" value="ECO:0007669"/>
    <property type="project" value="TreeGrafter"/>
</dbReference>
<comment type="similarity">
    <text evidence="1">Belongs to the SIMIBI class G3E GTPase family. ArgK/MeaB subfamily.</text>
</comment>
<protein>
    <submittedName>
        <fullName evidence="3">Probable GTPase Mb1533</fullName>
    </submittedName>
</protein>
<dbReference type="AlphaFoldDB" id="A0AA35T6M5"/>
<sequence length="271" mass="29125">PPGGHQRCPRLGQVDADRRSRHPAHRCRPPGRRAGGRSLEHDHPRIDPGRQDRMARLAADENSFIRPSPSAGTLGGVTSTTRDAITVLEAAGYDVVLVETMGVGQSEAAVHASVDCLCVLALAGAGDDLQAVKRGLLELADVLAVNKADGDNEQAARLAAAELRRALPLLAPTREDGPPPVMTVSAATGAGVDELWDCIVEHRRLREASGGLARRRARGRLAWMRVLLERRLLEQFESQPGLAERRAELEHAVEQGQITPESAVDELLSTS</sequence>